<dbReference type="VEuPathDB" id="FungiDB:ATEG_03453"/>
<feature type="region of interest" description="Disordered" evidence="1">
    <location>
        <begin position="439"/>
        <end position="484"/>
    </location>
</feature>
<dbReference type="EMBL" id="CH476597">
    <property type="protein sequence ID" value="EAU36727.1"/>
    <property type="molecule type" value="Genomic_DNA"/>
</dbReference>
<dbReference type="Proteomes" id="UP000007963">
    <property type="component" value="Unassembled WGS sequence"/>
</dbReference>
<sequence>MFLDTTPTAWVITAAILSVSISSLIRPVGQRQLSENLKQNLRRFSPFVSGIATVQATLAFIKWRLSGITDTHAAVYVLGRLYFDAQTPGKKRVPDPTSWSSIGRRGLLMVVTVPCYTKLLLTDCSWGIKITVTCFIVEAIYVEIFLSAVAKSPERFLLHRTWPTRTFMGKRDAERDRLPMHRSPVGATATSKEESGHNPGYAPDTATSNPQNLCERIQHFWTTSPGVDRDSSTAGWSTHYESGIVAVLCHTPQSWTCSHYRCLTFRLIYMTSKFAGKYWSTAEMLAIAWLTHLDMRPFMLPFAQFTLSKRVGGIVSQVILFTFLNCVGMTLFALMCFRVLKAIPGCRSLGQWYFTSPQAFRIAVFATYLASWLAVYIIFLRHFLMNETVLSYLLEATMFPIVAVCAEGVAVLVFSLERWRQRVHDSGLGEAASAVAENINQPQSYKAENNASDERSGINEPRCHDQGKVPPPEGVSAKHPEPHE</sequence>
<dbReference type="STRING" id="341663.Q0CS81"/>
<name>Q0CS81_ASPTN</name>
<keyword evidence="2" id="KW-1133">Transmembrane helix</keyword>
<feature type="transmembrane region" description="Helical" evidence="2">
    <location>
        <begin position="6"/>
        <end position="25"/>
    </location>
</feature>
<feature type="region of interest" description="Disordered" evidence="1">
    <location>
        <begin position="178"/>
        <end position="208"/>
    </location>
</feature>
<protein>
    <submittedName>
        <fullName evidence="3">Uncharacterized protein</fullName>
    </submittedName>
</protein>
<feature type="compositionally biased region" description="Polar residues" evidence="1">
    <location>
        <begin position="439"/>
        <end position="450"/>
    </location>
</feature>
<keyword evidence="2" id="KW-0812">Transmembrane</keyword>
<dbReference type="HOGENOM" id="CLU_563808_0_0_1"/>
<feature type="transmembrane region" description="Helical" evidence="2">
    <location>
        <begin position="274"/>
        <end position="293"/>
    </location>
</feature>
<evidence type="ECO:0000313" key="4">
    <source>
        <dbReference type="Proteomes" id="UP000007963"/>
    </source>
</evidence>
<feature type="transmembrane region" description="Helical" evidence="2">
    <location>
        <begin position="313"/>
        <end position="340"/>
    </location>
</feature>
<feature type="transmembrane region" description="Helical" evidence="2">
    <location>
        <begin position="360"/>
        <end position="384"/>
    </location>
</feature>
<accession>Q0CS81</accession>
<gene>
    <name evidence="3" type="ORF">ATEG_03453</name>
</gene>
<evidence type="ECO:0000313" key="3">
    <source>
        <dbReference type="EMBL" id="EAU36727.1"/>
    </source>
</evidence>
<keyword evidence="2" id="KW-0472">Membrane</keyword>
<proteinExistence type="predicted"/>
<organism evidence="3 4">
    <name type="scientific">Aspergillus terreus (strain NIH 2624 / FGSC A1156)</name>
    <dbReference type="NCBI Taxonomy" id="341663"/>
    <lineage>
        <taxon>Eukaryota</taxon>
        <taxon>Fungi</taxon>
        <taxon>Dikarya</taxon>
        <taxon>Ascomycota</taxon>
        <taxon>Pezizomycotina</taxon>
        <taxon>Eurotiomycetes</taxon>
        <taxon>Eurotiomycetidae</taxon>
        <taxon>Eurotiales</taxon>
        <taxon>Aspergillaceae</taxon>
        <taxon>Aspergillus</taxon>
        <taxon>Aspergillus subgen. Circumdati</taxon>
    </lineage>
</organism>
<evidence type="ECO:0000256" key="1">
    <source>
        <dbReference type="SAM" id="MobiDB-lite"/>
    </source>
</evidence>
<dbReference type="RefSeq" id="XP_001212631.1">
    <property type="nucleotide sequence ID" value="XM_001212631.1"/>
</dbReference>
<evidence type="ECO:0000256" key="2">
    <source>
        <dbReference type="SAM" id="Phobius"/>
    </source>
</evidence>
<dbReference type="GeneID" id="4317531"/>
<dbReference type="AlphaFoldDB" id="Q0CS81"/>
<dbReference type="OrthoDB" id="4495044at2759"/>
<feature type="transmembrane region" description="Helical" evidence="2">
    <location>
        <begin position="396"/>
        <end position="416"/>
    </location>
</feature>
<reference evidence="4" key="1">
    <citation type="submission" date="2005-09" db="EMBL/GenBank/DDBJ databases">
        <title>Annotation of the Aspergillus terreus NIH2624 genome.</title>
        <authorList>
            <person name="Birren B.W."/>
            <person name="Lander E.S."/>
            <person name="Galagan J.E."/>
            <person name="Nusbaum C."/>
            <person name="Devon K."/>
            <person name="Henn M."/>
            <person name="Ma L.-J."/>
            <person name="Jaffe D.B."/>
            <person name="Butler J."/>
            <person name="Alvarez P."/>
            <person name="Gnerre S."/>
            <person name="Grabherr M."/>
            <person name="Kleber M."/>
            <person name="Mauceli E.W."/>
            <person name="Brockman W."/>
            <person name="Rounsley S."/>
            <person name="Young S.K."/>
            <person name="LaButti K."/>
            <person name="Pushparaj V."/>
            <person name="DeCaprio D."/>
            <person name="Crawford M."/>
            <person name="Koehrsen M."/>
            <person name="Engels R."/>
            <person name="Montgomery P."/>
            <person name="Pearson M."/>
            <person name="Howarth C."/>
            <person name="Larson L."/>
            <person name="Luoma S."/>
            <person name="White J."/>
            <person name="Alvarado L."/>
            <person name="Kodira C.D."/>
            <person name="Zeng Q."/>
            <person name="Oleary S."/>
            <person name="Yandava C."/>
            <person name="Denning D.W."/>
            <person name="Nierman W.C."/>
            <person name="Milne T."/>
            <person name="Madden K."/>
        </authorList>
    </citation>
    <scope>NUCLEOTIDE SEQUENCE [LARGE SCALE GENOMIC DNA]</scope>
    <source>
        <strain evidence="4">NIH 2624 / FGSC A1156</strain>
    </source>
</reference>
<dbReference type="eggNOG" id="ENOG502RPRG">
    <property type="taxonomic scope" value="Eukaryota"/>
</dbReference>
<feature type="compositionally biased region" description="Basic and acidic residues" evidence="1">
    <location>
        <begin position="452"/>
        <end position="467"/>
    </location>
</feature>